<name>A0A1E4R223_9BACI</name>
<dbReference type="EMBL" id="MECQ01000001">
    <property type="protein sequence ID" value="ODV54497.1"/>
    <property type="molecule type" value="Genomic_DNA"/>
</dbReference>
<keyword evidence="1" id="KW-1133">Transmembrane helix</keyword>
<accession>A0A1E4R223</accession>
<dbReference type="AlphaFoldDB" id="A0A1E4R223"/>
<reference evidence="2 3" key="1">
    <citation type="submission" date="2016-09" db="EMBL/GenBank/DDBJ databases">
        <title>Draft genome sequence of the soil isolate, Lysinibacillus fusiformis M5, a potential hypoxanthine producer.</title>
        <authorList>
            <person name="Gallegos-Monterrosa R."/>
            <person name="Maroti G."/>
            <person name="Balint B."/>
            <person name="Kovacs A.T."/>
        </authorList>
    </citation>
    <scope>NUCLEOTIDE SEQUENCE [LARGE SCALE GENOMIC DNA]</scope>
    <source>
        <strain evidence="2 3">M5</strain>
    </source>
</reference>
<sequence>MQFYIPIIIMIVLIVLQCHNGKKGNLFLTILLAISFSILIKFLLWESNYLFLLLYVNFFLYLISLVTYFTRSTM</sequence>
<keyword evidence="1" id="KW-0472">Membrane</keyword>
<evidence type="ECO:0000313" key="3">
    <source>
        <dbReference type="Proteomes" id="UP000094784"/>
    </source>
</evidence>
<keyword evidence="1" id="KW-0812">Transmembrane</keyword>
<comment type="caution">
    <text evidence="2">The sequence shown here is derived from an EMBL/GenBank/DDBJ whole genome shotgun (WGS) entry which is preliminary data.</text>
</comment>
<organism evidence="2 3">
    <name type="scientific">Lysinibacillus fusiformis</name>
    <dbReference type="NCBI Taxonomy" id="28031"/>
    <lineage>
        <taxon>Bacteria</taxon>
        <taxon>Bacillati</taxon>
        <taxon>Bacillota</taxon>
        <taxon>Bacilli</taxon>
        <taxon>Bacillales</taxon>
        <taxon>Bacillaceae</taxon>
        <taxon>Lysinibacillus</taxon>
    </lineage>
</organism>
<feature type="transmembrane region" description="Helical" evidence="1">
    <location>
        <begin position="26"/>
        <end position="44"/>
    </location>
</feature>
<protein>
    <submittedName>
        <fullName evidence="2">Uncharacterized protein</fullName>
    </submittedName>
</protein>
<evidence type="ECO:0000313" key="2">
    <source>
        <dbReference type="EMBL" id="ODV54497.1"/>
    </source>
</evidence>
<proteinExistence type="predicted"/>
<feature type="transmembrane region" description="Helical" evidence="1">
    <location>
        <begin position="50"/>
        <end position="69"/>
    </location>
</feature>
<gene>
    <name evidence="2" type="ORF">BG258_00685</name>
</gene>
<evidence type="ECO:0000256" key="1">
    <source>
        <dbReference type="SAM" id="Phobius"/>
    </source>
</evidence>
<dbReference type="Proteomes" id="UP000094784">
    <property type="component" value="Unassembled WGS sequence"/>
</dbReference>